<dbReference type="Gene3D" id="3.90.180.10">
    <property type="entry name" value="Medium-chain alcohol dehydrogenases, catalytic domain"/>
    <property type="match status" value="1"/>
</dbReference>
<keyword evidence="1" id="KW-0521">NADP</keyword>
<keyword evidence="5" id="KW-1185">Reference proteome</keyword>
<dbReference type="STRING" id="1077348.A0A2G8S0I2"/>
<sequence length="356" mass="37276">MALPATMTAVGLSKTGPSFDVIEEFKFPVPTPSPTQIPIKACSPGRVHWAGVNFSDTQKIQGTWPLPLPPFPFTLGIECLGTIVALPTDKAVLSDEEYTVRRFAVGSKVVSWSAGMTSAGTFAEYLVAEWSDVFPVPDGIPDRTAVASFVPGCTAVPLATEAYNVQPGDTVLVHTVAGSVGLAFAQLAKARGATVIGTTSTRAKAAFAAQSGVDHVIVYKEEDVAARVLELTGGLGVHAIFDGVGKDTFQTDLACIRAKGTIVWLGFASGPVEPFAPHITASKAVKYLFASSIAYTGDKKAGREYVAEVFRLVASGALKPVVHGEYPLSAAGVREAEQAMAEGRTSGKYLVKVAAD</sequence>
<dbReference type="InterPro" id="IPR020843">
    <property type="entry name" value="ER"/>
</dbReference>
<keyword evidence="2" id="KW-0560">Oxidoreductase</keyword>
<dbReference type="OrthoDB" id="2744750at2759"/>
<dbReference type="GO" id="GO:0003960">
    <property type="term" value="F:quinone reductase (NADPH) activity"/>
    <property type="evidence" value="ECO:0007669"/>
    <property type="project" value="TreeGrafter"/>
</dbReference>
<dbReference type="PANTHER" id="PTHR48106">
    <property type="entry name" value="QUINONE OXIDOREDUCTASE PIG3-RELATED"/>
    <property type="match status" value="1"/>
</dbReference>
<organism evidence="4 5">
    <name type="scientific">Ganoderma sinense ZZ0214-1</name>
    <dbReference type="NCBI Taxonomy" id="1077348"/>
    <lineage>
        <taxon>Eukaryota</taxon>
        <taxon>Fungi</taxon>
        <taxon>Dikarya</taxon>
        <taxon>Basidiomycota</taxon>
        <taxon>Agaricomycotina</taxon>
        <taxon>Agaricomycetes</taxon>
        <taxon>Polyporales</taxon>
        <taxon>Polyporaceae</taxon>
        <taxon>Ganoderma</taxon>
    </lineage>
</organism>
<evidence type="ECO:0000313" key="5">
    <source>
        <dbReference type="Proteomes" id="UP000230002"/>
    </source>
</evidence>
<proteinExistence type="predicted"/>
<dbReference type="Proteomes" id="UP000230002">
    <property type="component" value="Unassembled WGS sequence"/>
</dbReference>
<accession>A0A2G8S0I2</accession>
<dbReference type="InterPro" id="IPR013154">
    <property type="entry name" value="ADH-like_N"/>
</dbReference>
<feature type="domain" description="Enoyl reductase (ER)" evidence="3">
    <location>
        <begin position="20"/>
        <end position="351"/>
    </location>
</feature>
<gene>
    <name evidence="4" type="ORF">GSI_10197</name>
</gene>
<evidence type="ECO:0000256" key="2">
    <source>
        <dbReference type="ARBA" id="ARBA00023002"/>
    </source>
</evidence>
<comment type="caution">
    <text evidence="4">The sequence shown here is derived from an EMBL/GenBank/DDBJ whole genome shotgun (WGS) entry which is preliminary data.</text>
</comment>
<dbReference type="InterPro" id="IPR013149">
    <property type="entry name" value="ADH-like_C"/>
</dbReference>
<dbReference type="GO" id="GO:0070402">
    <property type="term" value="F:NADPH binding"/>
    <property type="evidence" value="ECO:0007669"/>
    <property type="project" value="TreeGrafter"/>
</dbReference>
<dbReference type="GO" id="GO:0005829">
    <property type="term" value="C:cytosol"/>
    <property type="evidence" value="ECO:0007669"/>
    <property type="project" value="TreeGrafter"/>
</dbReference>
<dbReference type="SUPFAM" id="SSF51735">
    <property type="entry name" value="NAD(P)-binding Rossmann-fold domains"/>
    <property type="match status" value="1"/>
</dbReference>
<reference evidence="4 5" key="1">
    <citation type="journal article" date="2015" name="Sci. Rep.">
        <title>Chromosome-level genome map provides insights into diverse defense mechanisms in the medicinal fungus Ganoderma sinense.</title>
        <authorList>
            <person name="Zhu Y."/>
            <person name="Xu J."/>
            <person name="Sun C."/>
            <person name="Zhou S."/>
            <person name="Xu H."/>
            <person name="Nelson D.R."/>
            <person name="Qian J."/>
            <person name="Song J."/>
            <person name="Luo H."/>
            <person name="Xiang L."/>
            <person name="Li Y."/>
            <person name="Xu Z."/>
            <person name="Ji A."/>
            <person name="Wang L."/>
            <person name="Lu S."/>
            <person name="Hayward A."/>
            <person name="Sun W."/>
            <person name="Li X."/>
            <person name="Schwartz D.C."/>
            <person name="Wang Y."/>
            <person name="Chen S."/>
        </authorList>
    </citation>
    <scope>NUCLEOTIDE SEQUENCE [LARGE SCALE GENOMIC DNA]</scope>
    <source>
        <strain evidence="4 5">ZZ0214-1</strain>
    </source>
</reference>
<dbReference type="AlphaFoldDB" id="A0A2G8S0I2"/>
<protein>
    <recommendedName>
        <fullName evidence="3">Enoyl reductase (ER) domain-containing protein</fullName>
    </recommendedName>
</protein>
<dbReference type="SUPFAM" id="SSF50129">
    <property type="entry name" value="GroES-like"/>
    <property type="match status" value="1"/>
</dbReference>
<dbReference type="SMART" id="SM00829">
    <property type="entry name" value="PKS_ER"/>
    <property type="match status" value="1"/>
</dbReference>
<dbReference type="EMBL" id="AYKW01000034">
    <property type="protein sequence ID" value="PIL27058.1"/>
    <property type="molecule type" value="Genomic_DNA"/>
</dbReference>
<dbReference type="InterPro" id="IPR036291">
    <property type="entry name" value="NAD(P)-bd_dom_sf"/>
</dbReference>
<dbReference type="InterPro" id="IPR011032">
    <property type="entry name" value="GroES-like_sf"/>
</dbReference>
<evidence type="ECO:0000259" key="3">
    <source>
        <dbReference type="SMART" id="SM00829"/>
    </source>
</evidence>
<dbReference type="Gene3D" id="3.40.50.720">
    <property type="entry name" value="NAD(P)-binding Rossmann-like Domain"/>
    <property type="match status" value="1"/>
</dbReference>
<dbReference type="Pfam" id="PF08240">
    <property type="entry name" value="ADH_N"/>
    <property type="match status" value="1"/>
</dbReference>
<evidence type="ECO:0000313" key="4">
    <source>
        <dbReference type="EMBL" id="PIL27058.1"/>
    </source>
</evidence>
<name>A0A2G8S0I2_9APHY</name>
<evidence type="ECO:0000256" key="1">
    <source>
        <dbReference type="ARBA" id="ARBA00022857"/>
    </source>
</evidence>
<dbReference type="PANTHER" id="PTHR48106:SF13">
    <property type="entry name" value="QUINONE OXIDOREDUCTASE-RELATED"/>
    <property type="match status" value="1"/>
</dbReference>
<dbReference type="Pfam" id="PF00107">
    <property type="entry name" value="ADH_zinc_N"/>
    <property type="match status" value="1"/>
</dbReference>
<dbReference type="GO" id="GO:0035925">
    <property type="term" value="F:mRNA 3'-UTR AU-rich region binding"/>
    <property type="evidence" value="ECO:0007669"/>
    <property type="project" value="TreeGrafter"/>
</dbReference>